<dbReference type="Proteomes" id="UP000019423">
    <property type="component" value="Plasmid pHsw1"/>
</dbReference>
<evidence type="ECO:0000313" key="3">
    <source>
        <dbReference type="Proteomes" id="UP000019423"/>
    </source>
</evidence>
<geneLocation type="plasmid" evidence="2 3">
    <name>pHsw1</name>
</geneLocation>
<dbReference type="RefSeq" id="WP_155832737.1">
    <property type="nucleotide sequence ID" value="NZ_CP007144.1"/>
</dbReference>
<dbReference type="eggNOG" id="COG0823">
    <property type="taxonomic scope" value="Bacteria"/>
</dbReference>
<gene>
    <name evidence="2" type="ORF">Hsw_PA0089</name>
</gene>
<sequence length="51" mass="5754">MHSAGSTAWVSHEEESTAKNGQKTYSHEVRMLEKVGGQWKLVGQSIHQYKP</sequence>
<evidence type="ECO:0000256" key="1">
    <source>
        <dbReference type="SAM" id="MobiDB-lite"/>
    </source>
</evidence>
<reference evidence="2 3" key="1">
    <citation type="submission" date="2014-01" db="EMBL/GenBank/DDBJ databases">
        <title>Complete sequence of plasmid1 of ionizing-radiation resistance bacterium Hymenobacter swuensis DY53.</title>
        <authorList>
            <person name="Jung J.-H."/>
            <person name="Jeong S.-W."/>
            <person name="Joe M.-H."/>
            <person name="Cho y.-j."/>
            <person name="Kim M.-K."/>
            <person name="Lim S.-Y."/>
        </authorList>
    </citation>
    <scope>NUCLEOTIDE SEQUENCE [LARGE SCALE GENOMIC DNA]</scope>
    <source>
        <strain evidence="2 3">DY53</strain>
        <plasmid evidence="2 3">pHsw1</plasmid>
    </source>
</reference>
<feature type="region of interest" description="Disordered" evidence="1">
    <location>
        <begin position="1"/>
        <end position="24"/>
    </location>
</feature>
<dbReference type="KEGG" id="hsw:Hsw_PA0089"/>
<accession>W8EUM3</accession>
<keyword evidence="3" id="KW-1185">Reference proteome</keyword>
<protein>
    <recommendedName>
        <fullName evidence="4">SnoaL-like domain-containing protein</fullName>
    </recommendedName>
</protein>
<keyword evidence="2" id="KW-0614">Plasmid</keyword>
<dbReference type="AlphaFoldDB" id="W8EUM3"/>
<dbReference type="OrthoDB" id="8432779at2"/>
<dbReference type="HOGENOM" id="CLU_3099676_0_0_10"/>
<evidence type="ECO:0008006" key="4">
    <source>
        <dbReference type="Google" id="ProtNLM"/>
    </source>
</evidence>
<evidence type="ECO:0000313" key="2">
    <source>
        <dbReference type="EMBL" id="AHJ95422.1"/>
    </source>
</evidence>
<dbReference type="EMBL" id="CP007144">
    <property type="protein sequence ID" value="AHJ95422.1"/>
    <property type="molecule type" value="Genomic_DNA"/>
</dbReference>
<dbReference type="PATRIC" id="fig|1227739.3.peg.120"/>
<proteinExistence type="predicted"/>
<organism evidence="2 3">
    <name type="scientific">Hymenobacter swuensis DY53</name>
    <dbReference type="NCBI Taxonomy" id="1227739"/>
    <lineage>
        <taxon>Bacteria</taxon>
        <taxon>Pseudomonadati</taxon>
        <taxon>Bacteroidota</taxon>
        <taxon>Cytophagia</taxon>
        <taxon>Cytophagales</taxon>
        <taxon>Hymenobacteraceae</taxon>
        <taxon>Hymenobacter</taxon>
    </lineage>
</organism>
<name>W8EUM3_9BACT</name>